<dbReference type="STRING" id="504797.SAMN05421678_11843"/>
<sequence length="77" mass="7783">MSEDVMPDNADGPGLDLVVTDLSDAERAVATRAIEIYQKLEQSQGFDSAPGCCCSAVGETEAVTAGRSGGFAEGGSA</sequence>
<dbReference type="AlphaFoldDB" id="A0A1I3A4X5"/>
<dbReference type="Proteomes" id="UP000199052">
    <property type="component" value="Unassembled WGS sequence"/>
</dbReference>
<evidence type="ECO:0000313" key="2">
    <source>
        <dbReference type="EMBL" id="SFH45058.1"/>
    </source>
</evidence>
<evidence type="ECO:0000313" key="1">
    <source>
        <dbReference type="EMBL" id="NYH85344.1"/>
    </source>
</evidence>
<dbReference type="EMBL" id="JACBZA010000001">
    <property type="protein sequence ID" value="NYH85344.1"/>
    <property type="molecule type" value="Genomic_DNA"/>
</dbReference>
<accession>A0A1I3A4X5</accession>
<reference evidence="1 4" key="2">
    <citation type="submission" date="2020-07" db="EMBL/GenBank/DDBJ databases">
        <title>Sequencing the genomes of 1000 actinobacteria strains.</title>
        <authorList>
            <person name="Klenk H.-P."/>
        </authorList>
    </citation>
    <scope>NUCLEOTIDE SEQUENCE [LARGE SCALE GENOMIC DNA]</scope>
    <source>
        <strain evidence="1 4">DSM 45117</strain>
    </source>
</reference>
<proteinExistence type="predicted"/>
<keyword evidence="4" id="KW-1185">Reference proteome</keyword>
<dbReference type="EMBL" id="FOOI01000018">
    <property type="protein sequence ID" value="SFH45058.1"/>
    <property type="molecule type" value="Genomic_DNA"/>
</dbReference>
<dbReference type="Proteomes" id="UP000533017">
    <property type="component" value="Unassembled WGS sequence"/>
</dbReference>
<gene>
    <name evidence="1" type="ORF">FHR37_004195</name>
    <name evidence="2" type="ORF">SAMN05421678_11843</name>
</gene>
<protein>
    <submittedName>
        <fullName evidence="2">Uncharacterized protein</fullName>
    </submittedName>
</protein>
<evidence type="ECO:0000313" key="4">
    <source>
        <dbReference type="Proteomes" id="UP000533017"/>
    </source>
</evidence>
<dbReference type="RefSeq" id="WP_092888232.1">
    <property type="nucleotide sequence ID" value="NZ_FOOI01000018.1"/>
</dbReference>
<name>A0A1I3A4X5_9ACTN</name>
<organism evidence="2 3">
    <name type="scientific">Actinopolymorpha cephalotaxi</name>
    <dbReference type="NCBI Taxonomy" id="504797"/>
    <lineage>
        <taxon>Bacteria</taxon>
        <taxon>Bacillati</taxon>
        <taxon>Actinomycetota</taxon>
        <taxon>Actinomycetes</taxon>
        <taxon>Propionibacteriales</taxon>
        <taxon>Actinopolymorphaceae</taxon>
        <taxon>Actinopolymorpha</taxon>
    </lineage>
</organism>
<evidence type="ECO:0000313" key="3">
    <source>
        <dbReference type="Proteomes" id="UP000199052"/>
    </source>
</evidence>
<reference evidence="2 3" key="1">
    <citation type="submission" date="2016-10" db="EMBL/GenBank/DDBJ databases">
        <authorList>
            <person name="de Groot N.N."/>
        </authorList>
    </citation>
    <scope>NUCLEOTIDE SEQUENCE [LARGE SCALE GENOMIC DNA]</scope>
    <source>
        <strain evidence="2 3">CPCC 202808</strain>
    </source>
</reference>